<dbReference type="Pfam" id="PF14009">
    <property type="entry name" value="PADRE"/>
    <property type="match status" value="1"/>
</dbReference>
<protein>
    <submittedName>
        <fullName evidence="1">Uncharacterized protein</fullName>
    </submittedName>
</protein>
<dbReference type="InterPro" id="IPR025322">
    <property type="entry name" value="PADRE_dom"/>
</dbReference>
<name>A0A9D4U2H8_ADICA</name>
<keyword evidence="2" id="KW-1185">Reference proteome</keyword>
<dbReference type="EMBL" id="JABFUD020000025">
    <property type="protein sequence ID" value="KAI5059745.1"/>
    <property type="molecule type" value="Genomic_DNA"/>
</dbReference>
<dbReference type="OrthoDB" id="1922322at2759"/>
<gene>
    <name evidence="1" type="ORF">GOP47_0026064</name>
</gene>
<reference evidence="1" key="1">
    <citation type="submission" date="2021-01" db="EMBL/GenBank/DDBJ databases">
        <title>Adiantum capillus-veneris genome.</title>
        <authorList>
            <person name="Fang Y."/>
            <person name="Liao Q."/>
        </authorList>
    </citation>
    <scope>NUCLEOTIDE SEQUENCE</scope>
    <source>
        <strain evidence="1">H3</strain>
        <tissue evidence="1">Leaf</tissue>
    </source>
</reference>
<evidence type="ECO:0000313" key="1">
    <source>
        <dbReference type="EMBL" id="KAI5059745.1"/>
    </source>
</evidence>
<comment type="caution">
    <text evidence="1">The sequence shown here is derived from an EMBL/GenBank/DDBJ whole genome shotgun (WGS) entry which is preliminary data.</text>
</comment>
<proteinExistence type="predicted"/>
<sequence>MRAMGNALVCLPHNRPATSTAASSPGVRLVNGVTGQVQHVHETGLKVAEVMLDNLSSFVMPLHGQAPPSSFAALPADHELQQGGLYLLLPMHKLHKRASLQDLSFFARLAEVGGVRTAADLSSSILTRRVASFSTSGIPSEAAGLSAPFTPPRLLFDPSPPSTPRCRSWKPTLHTISEGPHSAAPPPAFAKQLTRLLSKGNLHRHHLLHSGVQIPTC</sequence>
<dbReference type="AlphaFoldDB" id="A0A9D4U2H8"/>
<evidence type="ECO:0000313" key="2">
    <source>
        <dbReference type="Proteomes" id="UP000886520"/>
    </source>
</evidence>
<dbReference type="PANTHER" id="PTHR33052">
    <property type="entry name" value="DUF4228 DOMAIN PROTEIN-RELATED"/>
    <property type="match status" value="1"/>
</dbReference>
<accession>A0A9D4U2H8</accession>
<dbReference type="Proteomes" id="UP000886520">
    <property type="component" value="Chromosome 25"/>
</dbReference>
<organism evidence="1 2">
    <name type="scientific">Adiantum capillus-veneris</name>
    <name type="common">Maidenhair fern</name>
    <dbReference type="NCBI Taxonomy" id="13818"/>
    <lineage>
        <taxon>Eukaryota</taxon>
        <taxon>Viridiplantae</taxon>
        <taxon>Streptophyta</taxon>
        <taxon>Embryophyta</taxon>
        <taxon>Tracheophyta</taxon>
        <taxon>Polypodiopsida</taxon>
        <taxon>Polypodiidae</taxon>
        <taxon>Polypodiales</taxon>
        <taxon>Pteridineae</taxon>
        <taxon>Pteridaceae</taxon>
        <taxon>Vittarioideae</taxon>
        <taxon>Adiantum</taxon>
    </lineage>
</organism>